<accession>A0A5S4EMM2</accession>
<reference evidence="2 3" key="1">
    <citation type="submission" date="2019-04" db="EMBL/GenBank/DDBJ databases">
        <title>A novel phosphate-accumulating bacterium identified in bioreactor for phosphate removal from wastewater.</title>
        <authorList>
            <person name="Kotlyarov R.Y."/>
            <person name="Beletsky A.V."/>
            <person name="Kallistova A.Y."/>
            <person name="Dorofeev A.G."/>
            <person name="Nikolaev Y.Y."/>
            <person name="Pimenov N.V."/>
            <person name="Ravin N.V."/>
            <person name="Mardanov A.V."/>
        </authorList>
    </citation>
    <scope>NUCLEOTIDE SEQUENCE [LARGE SCALE GENOMIC DNA]</scope>
    <source>
        <strain evidence="2 3">Bin19</strain>
    </source>
</reference>
<name>A0A5S4EMM2_9PROT</name>
<proteinExistence type="predicted"/>
<organism evidence="2 3">
    <name type="scientific">Candidatus Accumulibacter phosphatis</name>
    <dbReference type="NCBI Taxonomy" id="327160"/>
    <lineage>
        <taxon>Bacteria</taxon>
        <taxon>Pseudomonadati</taxon>
        <taxon>Pseudomonadota</taxon>
        <taxon>Betaproteobacteria</taxon>
        <taxon>Candidatus Accumulibacter</taxon>
    </lineage>
</organism>
<sequence>MRRSAALAAILALGLVSEQAATAGTAGGWTRSSTVTDSVVDNGNGTWTYNCTMNSRSDGGPDREPFIVDWELP</sequence>
<comment type="caution">
    <text evidence="2">The sequence shown here is derived from an EMBL/GenBank/DDBJ whole genome shotgun (WGS) entry which is preliminary data.</text>
</comment>
<evidence type="ECO:0000313" key="2">
    <source>
        <dbReference type="EMBL" id="TMQ76640.1"/>
    </source>
</evidence>
<feature type="signal peptide" evidence="1">
    <location>
        <begin position="1"/>
        <end position="20"/>
    </location>
</feature>
<keyword evidence="1" id="KW-0732">Signal</keyword>
<dbReference type="RefSeq" id="WP_138678169.1">
    <property type="nucleotide sequence ID" value="NZ_SWAD01000044.1"/>
</dbReference>
<protein>
    <recommendedName>
        <fullName evidence="4">Chitinase</fullName>
    </recommendedName>
</protein>
<evidence type="ECO:0000256" key="1">
    <source>
        <dbReference type="SAM" id="SignalP"/>
    </source>
</evidence>
<keyword evidence="3" id="KW-1185">Reference proteome</keyword>
<dbReference type="AlphaFoldDB" id="A0A5S4EMM2"/>
<evidence type="ECO:0008006" key="4">
    <source>
        <dbReference type="Google" id="ProtNLM"/>
    </source>
</evidence>
<evidence type="ECO:0000313" key="3">
    <source>
        <dbReference type="Proteomes" id="UP000306324"/>
    </source>
</evidence>
<gene>
    <name evidence="2" type="ORF">ACCUM_4073</name>
</gene>
<dbReference type="EMBL" id="SWAD01000044">
    <property type="protein sequence ID" value="TMQ76640.1"/>
    <property type="molecule type" value="Genomic_DNA"/>
</dbReference>
<feature type="chain" id="PRO_5024456904" description="Chitinase" evidence="1">
    <location>
        <begin position="21"/>
        <end position="73"/>
    </location>
</feature>
<dbReference type="Proteomes" id="UP000306324">
    <property type="component" value="Unassembled WGS sequence"/>
</dbReference>